<protein>
    <submittedName>
        <fullName evidence="9">Sulfatase</fullName>
    </submittedName>
</protein>
<keyword evidence="5" id="KW-0378">Hydrolase</keyword>
<dbReference type="EMBL" id="BAABHB010000002">
    <property type="protein sequence ID" value="GAA4399214.1"/>
    <property type="molecule type" value="Genomic_DNA"/>
</dbReference>
<dbReference type="Pfam" id="PF00884">
    <property type="entry name" value="Sulfatase"/>
    <property type="match status" value="1"/>
</dbReference>
<evidence type="ECO:0000256" key="3">
    <source>
        <dbReference type="ARBA" id="ARBA00022723"/>
    </source>
</evidence>
<dbReference type="Gene3D" id="3.40.720.10">
    <property type="entry name" value="Alkaline Phosphatase, subunit A"/>
    <property type="match status" value="1"/>
</dbReference>
<evidence type="ECO:0000256" key="4">
    <source>
        <dbReference type="ARBA" id="ARBA00022729"/>
    </source>
</evidence>
<evidence type="ECO:0000313" key="9">
    <source>
        <dbReference type="EMBL" id="GAA4399214.1"/>
    </source>
</evidence>
<dbReference type="Proteomes" id="UP001500936">
    <property type="component" value="Unassembled WGS sequence"/>
</dbReference>
<comment type="similarity">
    <text evidence="2">Belongs to the sulfatase family.</text>
</comment>
<gene>
    <name evidence="9" type="ORF">GCM10023187_10710</name>
</gene>
<accession>A0ABP8K1E4</accession>
<evidence type="ECO:0000256" key="5">
    <source>
        <dbReference type="ARBA" id="ARBA00022801"/>
    </source>
</evidence>
<dbReference type="InterPro" id="IPR017850">
    <property type="entry name" value="Alkaline_phosphatase_core_sf"/>
</dbReference>
<name>A0ABP8K1E4_9BACT</name>
<dbReference type="PROSITE" id="PS00149">
    <property type="entry name" value="SULFATASE_2"/>
    <property type="match status" value="1"/>
</dbReference>
<dbReference type="RefSeq" id="WP_345264707.1">
    <property type="nucleotide sequence ID" value="NZ_BAABHB010000002.1"/>
</dbReference>
<dbReference type="PANTHER" id="PTHR45953:SF1">
    <property type="entry name" value="IDURONATE 2-SULFATASE"/>
    <property type="match status" value="1"/>
</dbReference>
<evidence type="ECO:0000313" key="10">
    <source>
        <dbReference type="Proteomes" id="UP001500936"/>
    </source>
</evidence>
<feature type="chain" id="PRO_5046965788" evidence="7">
    <location>
        <begin position="24"/>
        <end position="483"/>
    </location>
</feature>
<comment type="caution">
    <text evidence="9">The sequence shown here is derived from an EMBL/GenBank/DDBJ whole genome shotgun (WGS) entry which is preliminary data.</text>
</comment>
<dbReference type="InterPro" id="IPR035874">
    <property type="entry name" value="IDS"/>
</dbReference>
<keyword evidence="3" id="KW-0479">Metal-binding</keyword>
<sequence length="483" mass="54692">MHALRTPLLLLIGWTLSMLPVFAQAQRQHAPVKRRPNVLLIASDDLNNHIGSYGHPLVRTPNLDRLAKRGVRFNQAYCQFPWCSPSRSSMLTGLRPDSVKIYDLQKHFRETVPNVVTLPQLFKQHGYFTARVGKIYHYSVPGGIGTSGLDDTLSWHTVRNPKGRDKAEEHLLINLTPNIGLGSALAWLAADGTDEEQTDGMVATEAVKLLAQARQEPDRPFFLAVGFFRPHCPYIAPKKYFDLYPPDKIPLPPRDPDMSDVPQDAYMPGFNWSFPDSTKRKILQAYYASITFMDAQLGRVLDALEKSGEASNTIIAFWSDHGYLLSEHDQWEKNSLFEESARMPLLIAAPGERGNGKASPRIVELLDVYPTLVDWCGLPAPGHLMGRSLLPLLRNPQATWNHPAITQINRKGGTMGYSLRTERYRYTVWQNGQGLEELYDHQTDPREYTNLANNPDYKAKKGELRQELYKLNPSLLKPQISRK</sequence>
<reference evidence="10" key="1">
    <citation type="journal article" date="2019" name="Int. J. Syst. Evol. Microbiol.">
        <title>The Global Catalogue of Microorganisms (GCM) 10K type strain sequencing project: providing services to taxonomists for standard genome sequencing and annotation.</title>
        <authorList>
            <consortium name="The Broad Institute Genomics Platform"/>
            <consortium name="The Broad Institute Genome Sequencing Center for Infectious Disease"/>
            <person name="Wu L."/>
            <person name="Ma J."/>
        </authorList>
    </citation>
    <scope>NUCLEOTIDE SEQUENCE [LARGE SCALE GENOMIC DNA]</scope>
    <source>
        <strain evidence="10">JCM 17925</strain>
    </source>
</reference>
<comment type="cofactor">
    <cofactor evidence="1">
        <name>Ca(2+)</name>
        <dbReference type="ChEBI" id="CHEBI:29108"/>
    </cofactor>
</comment>
<keyword evidence="10" id="KW-1185">Reference proteome</keyword>
<dbReference type="SUPFAM" id="SSF53649">
    <property type="entry name" value="Alkaline phosphatase-like"/>
    <property type="match status" value="1"/>
</dbReference>
<keyword evidence="6" id="KW-0106">Calcium</keyword>
<dbReference type="InterPro" id="IPR000917">
    <property type="entry name" value="Sulfatase_N"/>
</dbReference>
<feature type="domain" description="Sulfatase N-terminal" evidence="8">
    <location>
        <begin position="36"/>
        <end position="377"/>
    </location>
</feature>
<evidence type="ECO:0000256" key="2">
    <source>
        <dbReference type="ARBA" id="ARBA00008779"/>
    </source>
</evidence>
<feature type="signal peptide" evidence="7">
    <location>
        <begin position="1"/>
        <end position="23"/>
    </location>
</feature>
<dbReference type="CDD" id="cd16030">
    <property type="entry name" value="iduronate-2-sulfatase"/>
    <property type="match status" value="1"/>
</dbReference>
<evidence type="ECO:0000256" key="7">
    <source>
        <dbReference type="SAM" id="SignalP"/>
    </source>
</evidence>
<keyword evidence="4 7" id="KW-0732">Signal</keyword>
<evidence type="ECO:0000256" key="6">
    <source>
        <dbReference type="ARBA" id="ARBA00022837"/>
    </source>
</evidence>
<dbReference type="PANTHER" id="PTHR45953">
    <property type="entry name" value="IDURONATE 2-SULFATASE"/>
    <property type="match status" value="1"/>
</dbReference>
<evidence type="ECO:0000259" key="8">
    <source>
        <dbReference type="Pfam" id="PF00884"/>
    </source>
</evidence>
<evidence type="ECO:0000256" key="1">
    <source>
        <dbReference type="ARBA" id="ARBA00001913"/>
    </source>
</evidence>
<dbReference type="InterPro" id="IPR024607">
    <property type="entry name" value="Sulfatase_CS"/>
</dbReference>
<organism evidence="9 10">
    <name type="scientific">Nibrella viscosa</name>
    <dbReference type="NCBI Taxonomy" id="1084524"/>
    <lineage>
        <taxon>Bacteria</taxon>
        <taxon>Pseudomonadati</taxon>
        <taxon>Bacteroidota</taxon>
        <taxon>Cytophagia</taxon>
        <taxon>Cytophagales</taxon>
        <taxon>Spirosomataceae</taxon>
        <taxon>Nibrella</taxon>
    </lineage>
</organism>
<proteinExistence type="inferred from homology"/>